<keyword evidence="13" id="KW-0732">Signal</keyword>
<dbReference type="SUPFAM" id="SSF103506">
    <property type="entry name" value="Mitochondrial carrier"/>
    <property type="match status" value="1"/>
</dbReference>
<dbReference type="PANTHER" id="PTHR45671:SF10">
    <property type="entry name" value="SOLUTE CARRIER FAMILY 25 MEMBER 3"/>
    <property type="match status" value="1"/>
</dbReference>
<proteinExistence type="inferred from homology"/>
<evidence type="ECO:0000256" key="1">
    <source>
        <dbReference type="ARBA" id="ARBA00004448"/>
    </source>
</evidence>
<keyword evidence="5" id="KW-0677">Repeat</keyword>
<dbReference type="InterPro" id="IPR018108">
    <property type="entry name" value="MCP_transmembrane"/>
</dbReference>
<sequence length="456" mass="51208">MREFFRCWVLTLLGYSAQGACKFGFYEFFKKYYSDLVSPENAAKYKTFIFLAGSTSAEVIADIALCPIEAVKVRVQAQPGFARGLSDGLPKFIKAEGAGELYKGLVLLWDRQIPSIMPKSRDSYSPNHENCIGDGGAIKSFNVILSPHSSPNSACDDTTTTISDPHYPLTINGSNNSEPMSEINQLNLNQKLKGKKTIGYGNNDDVNFDFIHRASSSSSRGASMSDHAAKEMLKTHKVEHACPMKESLIWTQQNLKRYDQDFLFKTVYGSSGYDKIFEKVVLKPQGGVGRGIRIVNHNDNSNNEPIRNNINEQHHHHDNPDNNNRKKVIDDVIVNDGEDGRIQSLPYKKNRPYTYSKCMAVFETSQKFVAHICSHYKHESKAERMKRQMAKMMRRSKKGTILEHQQQHIKNFGGGGGGSALQVNMEDQAHHNNNYDAPPGFDVHLSVGKIKIEPFP</sequence>
<feature type="compositionally biased region" description="Low complexity" evidence="12">
    <location>
        <begin position="298"/>
        <end position="311"/>
    </location>
</feature>
<dbReference type="EMBL" id="SDMP01000008">
    <property type="protein sequence ID" value="RYR44019.1"/>
    <property type="molecule type" value="Genomic_DNA"/>
</dbReference>
<keyword evidence="3 11" id="KW-0813">Transport</keyword>
<evidence type="ECO:0000256" key="6">
    <source>
        <dbReference type="ARBA" id="ARBA00022792"/>
    </source>
</evidence>
<evidence type="ECO:0000256" key="2">
    <source>
        <dbReference type="ARBA" id="ARBA00006375"/>
    </source>
</evidence>
<evidence type="ECO:0000256" key="4">
    <source>
        <dbReference type="ARBA" id="ARBA00022692"/>
    </source>
</evidence>
<evidence type="ECO:0000256" key="12">
    <source>
        <dbReference type="SAM" id="MobiDB-lite"/>
    </source>
</evidence>
<gene>
    <name evidence="14" type="ORF">Ahy_A08g040403</name>
</gene>
<keyword evidence="7" id="KW-1133">Transmembrane helix</keyword>
<dbReference type="PROSITE" id="PS50920">
    <property type="entry name" value="SOLCAR"/>
    <property type="match status" value="1"/>
</dbReference>
<keyword evidence="8" id="KW-0496">Mitochondrion</keyword>
<evidence type="ECO:0000256" key="8">
    <source>
        <dbReference type="ARBA" id="ARBA00023128"/>
    </source>
</evidence>
<keyword evidence="6" id="KW-0999">Mitochondrion inner membrane</keyword>
<dbReference type="GO" id="GO:0005743">
    <property type="term" value="C:mitochondrial inner membrane"/>
    <property type="evidence" value="ECO:0007669"/>
    <property type="project" value="UniProtKB-SubCell"/>
</dbReference>
<feature type="compositionally biased region" description="Basic and acidic residues" evidence="12">
    <location>
        <begin position="312"/>
        <end position="326"/>
    </location>
</feature>
<keyword evidence="15" id="KW-1185">Reference proteome</keyword>
<feature type="repeat" description="Solcar" evidence="10">
    <location>
        <begin position="45"/>
        <end position="129"/>
    </location>
</feature>
<evidence type="ECO:0000256" key="13">
    <source>
        <dbReference type="SAM" id="SignalP"/>
    </source>
</evidence>
<evidence type="ECO:0008006" key="16">
    <source>
        <dbReference type="Google" id="ProtNLM"/>
    </source>
</evidence>
<dbReference type="Proteomes" id="UP000289738">
    <property type="component" value="Chromosome A08"/>
</dbReference>
<feature type="region of interest" description="Disordered" evidence="12">
    <location>
        <begin position="295"/>
        <end position="326"/>
    </location>
</feature>
<evidence type="ECO:0000313" key="15">
    <source>
        <dbReference type="Proteomes" id="UP000289738"/>
    </source>
</evidence>
<organism evidence="14 15">
    <name type="scientific">Arachis hypogaea</name>
    <name type="common">Peanut</name>
    <dbReference type="NCBI Taxonomy" id="3818"/>
    <lineage>
        <taxon>Eukaryota</taxon>
        <taxon>Viridiplantae</taxon>
        <taxon>Streptophyta</taxon>
        <taxon>Embryophyta</taxon>
        <taxon>Tracheophyta</taxon>
        <taxon>Spermatophyta</taxon>
        <taxon>Magnoliopsida</taxon>
        <taxon>eudicotyledons</taxon>
        <taxon>Gunneridae</taxon>
        <taxon>Pentapetalae</taxon>
        <taxon>rosids</taxon>
        <taxon>fabids</taxon>
        <taxon>Fabales</taxon>
        <taxon>Fabaceae</taxon>
        <taxon>Papilionoideae</taxon>
        <taxon>50 kb inversion clade</taxon>
        <taxon>dalbergioids sensu lato</taxon>
        <taxon>Dalbergieae</taxon>
        <taxon>Pterocarpus clade</taxon>
        <taxon>Arachis</taxon>
    </lineage>
</organism>
<evidence type="ECO:0000313" key="14">
    <source>
        <dbReference type="EMBL" id="RYR44019.1"/>
    </source>
</evidence>
<dbReference type="STRING" id="3818.A0A445BZ30"/>
<comment type="similarity">
    <text evidence="2 11">Belongs to the mitochondrial carrier (TC 2.A.29) family.</text>
</comment>
<evidence type="ECO:0000256" key="10">
    <source>
        <dbReference type="PROSITE-ProRule" id="PRU00282"/>
    </source>
</evidence>
<protein>
    <recommendedName>
        <fullName evidence="16">C2H2-type domain-containing protein</fullName>
    </recommendedName>
</protein>
<dbReference type="GO" id="GO:0005315">
    <property type="term" value="F:phosphate transmembrane transporter activity"/>
    <property type="evidence" value="ECO:0007669"/>
    <property type="project" value="InterPro"/>
</dbReference>
<feature type="signal peptide" evidence="13">
    <location>
        <begin position="1"/>
        <end position="19"/>
    </location>
</feature>
<evidence type="ECO:0000256" key="9">
    <source>
        <dbReference type="ARBA" id="ARBA00023136"/>
    </source>
</evidence>
<dbReference type="Gene3D" id="1.50.40.10">
    <property type="entry name" value="Mitochondrial carrier domain"/>
    <property type="match status" value="1"/>
</dbReference>
<dbReference type="AlphaFoldDB" id="A0A445BZ30"/>
<dbReference type="InterPro" id="IPR044677">
    <property type="entry name" value="SLC25A3/Pic2/Mir1-like"/>
</dbReference>
<evidence type="ECO:0000256" key="11">
    <source>
        <dbReference type="RuleBase" id="RU000488"/>
    </source>
</evidence>
<name>A0A445BZ30_ARAHY</name>
<accession>A0A445BZ30</accession>
<comment type="subcellular location">
    <subcellularLocation>
        <location evidence="1">Mitochondrion inner membrane</location>
        <topology evidence="1">Multi-pass membrane protein</topology>
    </subcellularLocation>
</comment>
<keyword evidence="4 10" id="KW-0812">Transmembrane</keyword>
<dbReference type="Pfam" id="PF00153">
    <property type="entry name" value="Mito_carr"/>
    <property type="match status" value="1"/>
</dbReference>
<reference evidence="14 15" key="1">
    <citation type="submission" date="2019-01" db="EMBL/GenBank/DDBJ databases">
        <title>Sequencing of cultivated peanut Arachis hypogaea provides insights into genome evolution and oil improvement.</title>
        <authorList>
            <person name="Chen X."/>
        </authorList>
    </citation>
    <scope>NUCLEOTIDE SEQUENCE [LARGE SCALE GENOMIC DNA]</scope>
    <source>
        <strain evidence="15">cv. Fuhuasheng</strain>
        <tissue evidence="14">Leaves</tissue>
    </source>
</reference>
<dbReference type="GO" id="GO:1990547">
    <property type="term" value="P:mitochondrial phosphate ion transmembrane transport"/>
    <property type="evidence" value="ECO:0007669"/>
    <property type="project" value="InterPro"/>
</dbReference>
<feature type="chain" id="PRO_5019216357" description="C2H2-type domain-containing protein" evidence="13">
    <location>
        <begin position="20"/>
        <end position="456"/>
    </location>
</feature>
<dbReference type="PANTHER" id="PTHR45671">
    <property type="entry name" value="SOLUTE CARRIER FAMILY 25 (MITOCHONDRIAL CARRIER PHOSPHATE CARRIER), MEMBER 3, LIKE-RELATED-RELATED"/>
    <property type="match status" value="1"/>
</dbReference>
<evidence type="ECO:0000256" key="7">
    <source>
        <dbReference type="ARBA" id="ARBA00022989"/>
    </source>
</evidence>
<dbReference type="InterPro" id="IPR023395">
    <property type="entry name" value="MCP_dom_sf"/>
</dbReference>
<keyword evidence="9 10" id="KW-0472">Membrane</keyword>
<comment type="caution">
    <text evidence="14">The sequence shown here is derived from an EMBL/GenBank/DDBJ whole genome shotgun (WGS) entry which is preliminary data.</text>
</comment>
<evidence type="ECO:0000256" key="5">
    <source>
        <dbReference type="ARBA" id="ARBA00022737"/>
    </source>
</evidence>
<evidence type="ECO:0000256" key="3">
    <source>
        <dbReference type="ARBA" id="ARBA00022448"/>
    </source>
</evidence>